<dbReference type="AlphaFoldDB" id="A0A6J6VZM4"/>
<gene>
    <name evidence="1" type="ORF">UFOPK2761_03748</name>
</gene>
<accession>A0A6J6VZM4</accession>
<organism evidence="1">
    <name type="scientific">freshwater metagenome</name>
    <dbReference type="NCBI Taxonomy" id="449393"/>
    <lineage>
        <taxon>unclassified sequences</taxon>
        <taxon>metagenomes</taxon>
        <taxon>ecological metagenomes</taxon>
    </lineage>
</organism>
<dbReference type="InterPro" id="IPR019646">
    <property type="entry name" value="Aminoglyc_AdlTrfase"/>
</dbReference>
<proteinExistence type="predicted"/>
<protein>
    <submittedName>
        <fullName evidence="1">Unannotated protein</fullName>
    </submittedName>
</protein>
<reference evidence="1" key="1">
    <citation type="submission" date="2020-05" db="EMBL/GenBank/DDBJ databases">
        <authorList>
            <person name="Chiriac C."/>
            <person name="Salcher M."/>
            <person name="Ghai R."/>
            <person name="Kavagutti S V."/>
        </authorList>
    </citation>
    <scope>NUCLEOTIDE SEQUENCE</scope>
</reference>
<dbReference type="Pfam" id="PF10706">
    <property type="entry name" value="Aminoglyc_resit"/>
    <property type="match status" value="1"/>
</dbReference>
<dbReference type="EMBL" id="CAEZYQ010000073">
    <property type="protein sequence ID" value="CAB4776944.1"/>
    <property type="molecule type" value="Genomic_DNA"/>
</dbReference>
<name>A0A6J6VZM4_9ZZZZ</name>
<evidence type="ECO:0000313" key="1">
    <source>
        <dbReference type="EMBL" id="CAB4776944.1"/>
    </source>
</evidence>
<dbReference type="Gene3D" id="3.30.460.40">
    <property type="match status" value="1"/>
</dbReference>
<sequence length="199" mass="21966">MEPYQLPWSPLDPAALPDLLADVGAPWWLAGGWSIDAFVGRVTRVHEDTDVLVLRRDQAAFRSALTSWDVHAADPPGTLRPWPVGETLPVGVHDVWCRPTPSSPWALQLMIDDTGGEDWVYRRDARLRRPVSSLAGPASDPARQVLAPEVQLLQKSKGRRPKDEADLAAAAPLLSPEARSWLRDALDLVSPGHDWVRSL</sequence>